<protein>
    <recommendedName>
        <fullName evidence="4">DUF2171 domain-containing protein</fullName>
    </recommendedName>
</protein>
<dbReference type="EMBL" id="BMQG01000003">
    <property type="protein sequence ID" value="GGM36927.1"/>
    <property type="molecule type" value="Genomic_DNA"/>
</dbReference>
<dbReference type="Pfam" id="PF09939">
    <property type="entry name" value="DUF2171"/>
    <property type="match status" value="1"/>
</dbReference>
<proteinExistence type="predicted"/>
<sequence>MRLFQRKTPPGPISPGMPVLTTEGRLVGSVTGVDERYVQCRLPGDERQHFIPLEAVDRTGDAVRLNLTYREVLSIL</sequence>
<organism evidence="2 3">
    <name type="scientific">Deinococcus arenae</name>
    <dbReference type="NCBI Taxonomy" id="1452751"/>
    <lineage>
        <taxon>Bacteria</taxon>
        <taxon>Thermotogati</taxon>
        <taxon>Deinococcota</taxon>
        <taxon>Deinococci</taxon>
        <taxon>Deinococcales</taxon>
        <taxon>Deinococcaceae</taxon>
        <taxon>Deinococcus</taxon>
    </lineage>
</organism>
<dbReference type="InterPro" id="IPR018684">
    <property type="entry name" value="DUF2171"/>
</dbReference>
<evidence type="ECO:0000256" key="1">
    <source>
        <dbReference type="SAM" id="MobiDB-lite"/>
    </source>
</evidence>
<accession>A0A8H9L6S3</accession>
<evidence type="ECO:0000313" key="3">
    <source>
        <dbReference type="Proteomes" id="UP000600547"/>
    </source>
</evidence>
<evidence type="ECO:0000313" key="2">
    <source>
        <dbReference type="EMBL" id="GGM36927.1"/>
    </source>
</evidence>
<gene>
    <name evidence="2" type="ORF">GCM10008956_11760</name>
</gene>
<keyword evidence="3" id="KW-1185">Reference proteome</keyword>
<evidence type="ECO:0008006" key="4">
    <source>
        <dbReference type="Google" id="ProtNLM"/>
    </source>
</evidence>
<reference evidence="3" key="1">
    <citation type="journal article" date="2019" name="Int. J. Syst. Evol. Microbiol.">
        <title>The Global Catalogue of Microorganisms (GCM) 10K type strain sequencing project: providing services to taxonomists for standard genome sequencing and annotation.</title>
        <authorList>
            <consortium name="The Broad Institute Genomics Platform"/>
            <consortium name="The Broad Institute Genome Sequencing Center for Infectious Disease"/>
            <person name="Wu L."/>
            <person name="Ma J."/>
        </authorList>
    </citation>
    <scope>NUCLEOTIDE SEQUENCE [LARGE SCALE GENOMIC DNA]</scope>
    <source>
        <strain evidence="3">JCM 31047</strain>
    </source>
</reference>
<comment type="caution">
    <text evidence="2">The sequence shown here is derived from an EMBL/GenBank/DDBJ whole genome shotgun (WGS) entry which is preliminary data.</text>
</comment>
<dbReference type="AlphaFoldDB" id="A0A8H9L6S3"/>
<name>A0A8H9L6S3_9DEIO</name>
<feature type="region of interest" description="Disordered" evidence="1">
    <location>
        <begin position="1"/>
        <end position="20"/>
    </location>
</feature>
<dbReference type="Proteomes" id="UP000600547">
    <property type="component" value="Unassembled WGS sequence"/>
</dbReference>